<evidence type="ECO:0000313" key="2">
    <source>
        <dbReference type="Proteomes" id="UP000827549"/>
    </source>
</evidence>
<accession>A0AAF1BU33</accession>
<proteinExistence type="predicted"/>
<keyword evidence="2" id="KW-1185">Reference proteome</keyword>
<gene>
    <name evidence="1" type="ORF">LOC62_07G009046</name>
</gene>
<dbReference type="EMBL" id="CP086720">
    <property type="protein sequence ID" value="WOO85543.1"/>
    <property type="molecule type" value="Genomic_DNA"/>
</dbReference>
<dbReference type="RefSeq" id="XP_062631569.1">
    <property type="nucleotide sequence ID" value="XM_062775585.1"/>
</dbReference>
<reference evidence="1" key="1">
    <citation type="submission" date="2023-10" db="EMBL/GenBank/DDBJ databases">
        <authorList>
            <person name="Noh H."/>
        </authorList>
    </citation>
    <scope>NUCLEOTIDE SEQUENCE</scope>
    <source>
        <strain evidence="1">DUCC4014</strain>
    </source>
</reference>
<dbReference type="Proteomes" id="UP000827549">
    <property type="component" value="Chromosome 7"/>
</dbReference>
<evidence type="ECO:0000313" key="1">
    <source>
        <dbReference type="EMBL" id="WOO85543.1"/>
    </source>
</evidence>
<sequence length="525" mass="58960">MQEDSYNQIPFHDLPDHDLAALYSPPQPPLSIGHIASTALGVSPLLPDRVLLQIGTHLSSAKRSLSYLSLTCKAAHVLLVPILYNSLTLNATNSGWITHGLLPVPVRWLEGDVPQEEDPLKDDPKALRVHHHHRPHLPHKLSRLLGREDDTPLFANPDPFAGHMPDSNGHIPQDTRFSQAGFSCALENHGREYTTTWLRHKLACLRWCTRLEVQDLPDSDALHALEVLSTALLPKTRRKRSKATKVLFPRLKYVSVSAQALSGLSQRLEGLPSLSPLCAVEHLCLIQPNSGRTLLQWWSLNERLDSECIPILKLKVGHEYYMDVVSWMAEAADSLRALYDLVHDMPIQSVTYHNAAYLPALFTSPLSRVFFCPDGFPPFGDWYGHIQEVYAAAVDRLEWGRDVGAIDLIEGNNWSEEDLARMEAEWGDSILSKVHWVGKEDAEPCVVCGLKKVLGEGWPRTALTPGHTTKTHFFRGTRMSIKPEYEGGMALIRHDTGPMGGDDLRHRLRAKLSKMWENVENRSRA</sequence>
<dbReference type="GeneID" id="87812209"/>
<dbReference type="AlphaFoldDB" id="A0AAF1BU33"/>
<protein>
    <submittedName>
        <fullName evidence="1">Uncharacterized protein</fullName>
    </submittedName>
</protein>
<name>A0AAF1BU33_9TREE</name>
<organism evidence="1 2">
    <name type="scientific">Vanrija pseudolonga</name>
    <dbReference type="NCBI Taxonomy" id="143232"/>
    <lineage>
        <taxon>Eukaryota</taxon>
        <taxon>Fungi</taxon>
        <taxon>Dikarya</taxon>
        <taxon>Basidiomycota</taxon>
        <taxon>Agaricomycotina</taxon>
        <taxon>Tremellomycetes</taxon>
        <taxon>Trichosporonales</taxon>
        <taxon>Trichosporonaceae</taxon>
        <taxon>Vanrija</taxon>
    </lineage>
</organism>